<evidence type="ECO:0000313" key="2">
    <source>
        <dbReference type="EMBL" id="KFB45376.1"/>
    </source>
</evidence>
<proteinExistence type="predicted"/>
<name>A0A084W582_ANOSI</name>
<dbReference type="EnsemblMetazoa" id="ASIC013214-RA">
    <property type="protein sequence ID" value="ASIC013214-PA"/>
    <property type="gene ID" value="ASIC013214"/>
</dbReference>
<evidence type="ECO:0000256" key="1">
    <source>
        <dbReference type="SAM" id="SignalP"/>
    </source>
</evidence>
<reference evidence="2 4" key="1">
    <citation type="journal article" date="2014" name="BMC Genomics">
        <title>Genome sequence of Anopheles sinensis provides insight into genetics basis of mosquito competence for malaria parasites.</title>
        <authorList>
            <person name="Zhou D."/>
            <person name="Zhang D."/>
            <person name="Ding G."/>
            <person name="Shi L."/>
            <person name="Hou Q."/>
            <person name="Ye Y."/>
            <person name="Xu Y."/>
            <person name="Zhou H."/>
            <person name="Xiong C."/>
            <person name="Li S."/>
            <person name="Yu J."/>
            <person name="Hong S."/>
            <person name="Yu X."/>
            <person name="Zou P."/>
            <person name="Chen C."/>
            <person name="Chang X."/>
            <person name="Wang W."/>
            <person name="Lv Y."/>
            <person name="Sun Y."/>
            <person name="Ma L."/>
            <person name="Shen B."/>
            <person name="Zhu C."/>
        </authorList>
    </citation>
    <scope>NUCLEOTIDE SEQUENCE [LARGE SCALE GENOMIC DNA]</scope>
</reference>
<dbReference type="AlphaFoldDB" id="A0A084W582"/>
<dbReference type="EMBL" id="KE525302">
    <property type="protein sequence ID" value="KFB45376.1"/>
    <property type="molecule type" value="Genomic_DNA"/>
</dbReference>
<feature type="signal peptide" evidence="1">
    <location>
        <begin position="1"/>
        <end position="19"/>
    </location>
</feature>
<reference evidence="3" key="2">
    <citation type="submission" date="2020-05" db="UniProtKB">
        <authorList>
            <consortium name="EnsemblMetazoa"/>
        </authorList>
    </citation>
    <scope>IDENTIFICATION</scope>
</reference>
<protein>
    <recommendedName>
        <fullName evidence="5">Secreted protein</fullName>
    </recommendedName>
</protein>
<accession>A0A084W582</accession>
<gene>
    <name evidence="2" type="ORF">ZHAS_00013214</name>
</gene>
<evidence type="ECO:0000313" key="4">
    <source>
        <dbReference type="Proteomes" id="UP000030765"/>
    </source>
</evidence>
<keyword evidence="1" id="KW-0732">Signal</keyword>
<sequence length="73" mass="8141">MSQQRWMGRFFFTTVTTSATLLVRDVLLGSTSTKTPFSLAVPVSDTTELPNNWLPLSPHNGFTVRLFYSTSQG</sequence>
<dbReference type="EMBL" id="ATLV01020521">
    <property type="status" value="NOT_ANNOTATED_CDS"/>
    <property type="molecule type" value="Genomic_DNA"/>
</dbReference>
<keyword evidence="4" id="KW-1185">Reference proteome</keyword>
<evidence type="ECO:0008006" key="5">
    <source>
        <dbReference type="Google" id="ProtNLM"/>
    </source>
</evidence>
<dbReference type="Proteomes" id="UP000030765">
    <property type="component" value="Unassembled WGS sequence"/>
</dbReference>
<dbReference type="VEuPathDB" id="VectorBase:ASIC013214"/>
<organism evidence="2">
    <name type="scientific">Anopheles sinensis</name>
    <name type="common">Mosquito</name>
    <dbReference type="NCBI Taxonomy" id="74873"/>
    <lineage>
        <taxon>Eukaryota</taxon>
        <taxon>Metazoa</taxon>
        <taxon>Ecdysozoa</taxon>
        <taxon>Arthropoda</taxon>
        <taxon>Hexapoda</taxon>
        <taxon>Insecta</taxon>
        <taxon>Pterygota</taxon>
        <taxon>Neoptera</taxon>
        <taxon>Endopterygota</taxon>
        <taxon>Diptera</taxon>
        <taxon>Nematocera</taxon>
        <taxon>Culicoidea</taxon>
        <taxon>Culicidae</taxon>
        <taxon>Anophelinae</taxon>
        <taxon>Anopheles</taxon>
    </lineage>
</organism>
<feature type="chain" id="PRO_5001784375" description="Secreted protein" evidence="1">
    <location>
        <begin position="20"/>
        <end position="73"/>
    </location>
</feature>
<evidence type="ECO:0000313" key="3">
    <source>
        <dbReference type="EnsemblMetazoa" id="ASIC013214-PA"/>
    </source>
</evidence>